<proteinExistence type="predicted"/>
<organism evidence="2 3">
    <name type="scientific">Methylorubrum salsuginis</name>
    <dbReference type="NCBI Taxonomy" id="414703"/>
    <lineage>
        <taxon>Bacteria</taxon>
        <taxon>Pseudomonadati</taxon>
        <taxon>Pseudomonadota</taxon>
        <taxon>Alphaproteobacteria</taxon>
        <taxon>Hyphomicrobiales</taxon>
        <taxon>Methylobacteriaceae</taxon>
        <taxon>Methylorubrum</taxon>
    </lineage>
</organism>
<evidence type="ECO:0000313" key="2">
    <source>
        <dbReference type="EMBL" id="SFL44951.1"/>
    </source>
</evidence>
<dbReference type="OrthoDB" id="9848528at2"/>
<keyword evidence="1" id="KW-0812">Transmembrane</keyword>
<feature type="transmembrane region" description="Helical" evidence="1">
    <location>
        <begin position="12"/>
        <end position="31"/>
    </location>
</feature>
<protein>
    <submittedName>
        <fullName evidence="2">Uncharacterized protein</fullName>
    </submittedName>
</protein>
<evidence type="ECO:0000313" key="3">
    <source>
        <dbReference type="Proteomes" id="UP000198804"/>
    </source>
</evidence>
<dbReference type="RefSeq" id="WP_131803867.1">
    <property type="nucleotide sequence ID" value="NZ_FOSV01000015.1"/>
</dbReference>
<dbReference type="Proteomes" id="UP000198804">
    <property type="component" value="Unassembled WGS sequence"/>
</dbReference>
<feature type="transmembrane region" description="Helical" evidence="1">
    <location>
        <begin position="51"/>
        <end position="70"/>
    </location>
</feature>
<keyword evidence="3" id="KW-1185">Reference proteome</keyword>
<keyword evidence="1" id="KW-1133">Transmembrane helix</keyword>
<dbReference type="EMBL" id="FOSV01000015">
    <property type="protein sequence ID" value="SFL44951.1"/>
    <property type="molecule type" value="Genomic_DNA"/>
</dbReference>
<evidence type="ECO:0000256" key="1">
    <source>
        <dbReference type="SAM" id="Phobius"/>
    </source>
</evidence>
<accession>A0A1I4HTK1</accession>
<gene>
    <name evidence="2" type="ORF">SAMN04488125_11556</name>
</gene>
<keyword evidence="1" id="KW-0472">Membrane</keyword>
<reference evidence="3" key="1">
    <citation type="submission" date="2016-10" db="EMBL/GenBank/DDBJ databases">
        <authorList>
            <person name="Varghese N."/>
            <person name="Submissions S."/>
        </authorList>
    </citation>
    <scope>NUCLEOTIDE SEQUENCE [LARGE SCALE GENOMIC DNA]</scope>
    <source>
        <strain evidence="3">CGMCC 1.6474</strain>
    </source>
</reference>
<name>A0A1I4HTK1_9HYPH</name>
<sequence length="79" mass="8669">MAVPDLKSLAKQIAMDVLSAASIGLTAPITMMIRHDPGSNVYCLVWEPSKIYASIIGVSIFLAILIIGRLQKWRDLQKS</sequence>
<dbReference type="AlphaFoldDB" id="A0A1I4HTK1"/>